<dbReference type="CDD" id="cd09620">
    <property type="entry name" value="CBM9_like_3"/>
    <property type="match status" value="1"/>
</dbReference>
<proteinExistence type="predicted"/>
<evidence type="ECO:0000313" key="3">
    <source>
        <dbReference type="Proteomes" id="UP000032726"/>
    </source>
</evidence>
<dbReference type="Gene3D" id="2.60.40.1190">
    <property type="match status" value="1"/>
</dbReference>
<dbReference type="GO" id="GO:0004553">
    <property type="term" value="F:hydrolase activity, hydrolyzing O-glycosyl compounds"/>
    <property type="evidence" value="ECO:0007669"/>
    <property type="project" value="InterPro"/>
</dbReference>
<dbReference type="AlphaFoldDB" id="A0A0D5YRQ1"/>
<reference evidence="2 3" key="1">
    <citation type="submission" date="2015-03" db="EMBL/GenBank/DDBJ databases">
        <title>Complete genome sequence of Muricauda lutaonensis CC-HSB-11T, isolated from a coastal hot spring.</title>
        <authorList>
            <person name="Kim K.M."/>
        </authorList>
    </citation>
    <scope>NUCLEOTIDE SEQUENCE [LARGE SCALE GENOMIC DNA]</scope>
    <source>
        <strain evidence="2 3">CC-HSB-11</strain>
    </source>
</reference>
<dbReference type="SUPFAM" id="SSF49344">
    <property type="entry name" value="CBD9-like"/>
    <property type="match status" value="1"/>
</dbReference>
<gene>
    <name evidence="2" type="ORF">VC82_934</name>
</gene>
<dbReference type="PANTHER" id="PTHR35532:SF5">
    <property type="entry name" value="CARBOHYDRATE-BINDING DOMAIN-CONTAINING PROTEIN"/>
    <property type="match status" value="1"/>
</dbReference>
<dbReference type="HOGENOM" id="CLU_049171_0_0_10"/>
<dbReference type="GO" id="GO:0016052">
    <property type="term" value="P:carbohydrate catabolic process"/>
    <property type="evidence" value="ECO:0007669"/>
    <property type="project" value="InterPro"/>
</dbReference>
<organism evidence="2 3">
    <name type="scientific">Flagellimonas lutaonensis</name>
    <dbReference type="NCBI Taxonomy" id="516051"/>
    <lineage>
        <taxon>Bacteria</taxon>
        <taxon>Pseudomonadati</taxon>
        <taxon>Bacteroidota</taxon>
        <taxon>Flavobacteriia</taxon>
        <taxon>Flavobacteriales</taxon>
        <taxon>Flavobacteriaceae</taxon>
        <taxon>Flagellimonas</taxon>
    </lineage>
</organism>
<dbReference type="Proteomes" id="UP000032726">
    <property type="component" value="Chromosome"/>
</dbReference>
<protein>
    <submittedName>
        <fullName evidence="2">Carbohydrate-binding family 9-like protein</fullName>
    </submittedName>
</protein>
<accession>A0A0D5YRQ1</accession>
<dbReference type="KEGG" id="mlt:VC82_934"/>
<dbReference type="Pfam" id="PF06452">
    <property type="entry name" value="CBM9_1"/>
    <property type="match status" value="1"/>
</dbReference>
<dbReference type="EMBL" id="CP011071">
    <property type="protein sequence ID" value="AKA34584.1"/>
    <property type="molecule type" value="Genomic_DNA"/>
</dbReference>
<evidence type="ECO:0000259" key="1">
    <source>
        <dbReference type="Pfam" id="PF06452"/>
    </source>
</evidence>
<name>A0A0D5YRQ1_9FLAO</name>
<dbReference type="STRING" id="516051.VC82_934"/>
<dbReference type="PATRIC" id="fig|516051.4.peg.969"/>
<dbReference type="InterPro" id="IPR010502">
    <property type="entry name" value="Carb-bd_dom_fam9"/>
</dbReference>
<evidence type="ECO:0000313" key="2">
    <source>
        <dbReference type="EMBL" id="AKA34584.1"/>
    </source>
</evidence>
<sequence>MGGICHKVSLAMQSATITFNQCHGMKGFGWSMYMLTLGLFAGASIDLNAQRVPESYVAYRTVGPIEIDGKDDEASWQQASYTDPFIDIEGAKTPKYKTQAKMLWDDDYFYVLAKLEEPHVWGNLKQRDTVIFYNNDFEVFIDPNGDTHNYYELELNALNTVWDLFLTKPYRNGATVLDSWDVQGLKSAISIKGTLNNSTDTDDFWMVELAIPWAVLVEASGVTDPPENRFWRINFSRVNWDFDLNNGRYSRKKDANGMYLPEYNWVWSPQQVINMHEPERWGYVFFASQQVGADIGFAIPKDEHVKWAMYEVYRNILAKPNAPMTDAITVMDKNVPLYRDEHETGWNIWVTSPFSGKKMVIDHEGKYYGE</sequence>
<dbReference type="PANTHER" id="PTHR35532">
    <property type="entry name" value="SIMILAR TO POLYHYDROXYALKANOATE DEPOLYMERASE"/>
    <property type="match status" value="1"/>
</dbReference>
<keyword evidence="3" id="KW-1185">Reference proteome</keyword>
<dbReference type="GO" id="GO:0030246">
    <property type="term" value="F:carbohydrate binding"/>
    <property type="evidence" value="ECO:0007669"/>
    <property type="project" value="InterPro"/>
</dbReference>
<feature type="domain" description="Carbohydrate-binding" evidence="1">
    <location>
        <begin position="67"/>
        <end position="216"/>
    </location>
</feature>